<dbReference type="InterPro" id="IPR051454">
    <property type="entry name" value="RNA/ubiquinone_mod_enzymes"/>
</dbReference>
<keyword evidence="1" id="KW-0479">Metal-binding</keyword>
<dbReference type="Proteomes" id="UP000183656">
    <property type="component" value="Unassembled WGS sequence"/>
</dbReference>
<evidence type="ECO:0000313" key="2">
    <source>
        <dbReference type="EMBL" id="SFU84726.1"/>
    </source>
</evidence>
<keyword evidence="3" id="KW-1185">Reference proteome</keyword>
<dbReference type="EMBL" id="FPBX01000026">
    <property type="protein sequence ID" value="SFU84726.1"/>
    <property type="molecule type" value="Genomic_DNA"/>
</dbReference>
<dbReference type="GO" id="GO:0046872">
    <property type="term" value="F:metal ion binding"/>
    <property type="evidence" value="ECO:0007669"/>
    <property type="project" value="UniProtKB-KW"/>
</dbReference>
<protein>
    <recommendedName>
        <fullName evidence="1">Ubiquinone biosynthesis protein UbiV</fullName>
    </recommendedName>
</protein>
<keyword evidence="1" id="KW-0004">4Fe-4S</keyword>
<feature type="binding site" evidence="1">
    <location>
        <position position="39"/>
    </location>
    <ligand>
        <name>[4Fe-4S] cluster</name>
        <dbReference type="ChEBI" id="CHEBI:49883"/>
    </ligand>
</feature>
<dbReference type="HAMAP" id="MF_02233">
    <property type="entry name" value="UbiV"/>
    <property type="match status" value="1"/>
</dbReference>
<dbReference type="GO" id="GO:0008233">
    <property type="term" value="F:peptidase activity"/>
    <property type="evidence" value="ECO:0007669"/>
    <property type="project" value="UniProtKB-KW"/>
</dbReference>
<keyword evidence="1" id="KW-0408">Iron</keyword>
<comment type="subunit">
    <text evidence="1">Forms a heterodimer with UbiU.</text>
</comment>
<gene>
    <name evidence="1" type="primary">ubiV</name>
    <name evidence="2" type="ORF">SAMN04489707_102645</name>
</gene>
<dbReference type="InterPro" id="IPR043693">
    <property type="entry name" value="UbiV"/>
</dbReference>
<dbReference type="AlphaFoldDB" id="A0A1I7JHT1"/>
<dbReference type="STRING" id="343013.SAMN04489707_102645"/>
<evidence type="ECO:0000313" key="3">
    <source>
        <dbReference type="Proteomes" id="UP000183656"/>
    </source>
</evidence>
<proteinExistence type="inferred from homology"/>
<keyword evidence="1" id="KW-0831">Ubiquinone biosynthesis</keyword>
<dbReference type="GO" id="GO:0006744">
    <property type="term" value="P:ubiquinone biosynthetic process"/>
    <property type="evidence" value="ECO:0007669"/>
    <property type="project" value="UniProtKB-UniRule"/>
</dbReference>
<keyword evidence="1" id="KW-0411">Iron-sulfur</keyword>
<comment type="pathway">
    <text evidence="1">Cofactor biosynthesis; ubiquinone biosynthesis.</text>
</comment>
<name>A0A1I7JHT1_9BURK</name>
<dbReference type="Pfam" id="PF01136">
    <property type="entry name" value="Peptidase_U32"/>
    <property type="match status" value="1"/>
</dbReference>
<comment type="cofactor">
    <cofactor evidence="1">
        <name>[4Fe-4S] cluster</name>
        <dbReference type="ChEBI" id="CHEBI:49883"/>
    </cofactor>
</comment>
<comment type="similarity">
    <text evidence="1">Belongs to the peptidase U32 family. UbiV subfamily.</text>
</comment>
<keyword evidence="2" id="KW-0645">Protease</keyword>
<sequence>MKLALGPLLYYWPRDTVFSFYQAMAETAVDVVYLGEAVCSRRRELRQRDWIDIARMFKDAGKQPVLSTMVLLESTADVAAMHKIVRDKEFLVEANDMGAVHNLAGQRPFVAGPQLNLFNPDALAWMAGLGACRWVMPLEMRQTDLAALLQQRPAGLETEVFAYGRMPLAFSARCFTARHYNRPKDDCGFACIEHPDGQLLQTREGEGFLVLNGIQTQSARVHNLLQDVPALRALGVDLLRLSPQSQHMAEVIAAFDAARHAAQPDPTALERMRALMPAAPCNGYWHGKPGLDLIIESAHA</sequence>
<reference evidence="2 3" key="1">
    <citation type="submission" date="2016-10" db="EMBL/GenBank/DDBJ databases">
        <authorList>
            <person name="de Groot N.N."/>
        </authorList>
    </citation>
    <scope>NUCLEOTIDE SEQUENCE [LARGE SCALE GENOMIC DNA]</scope>
    <source>
        <strain evidence="2 3">R-24608</strain>
    </source>
</reference>
<dbReference type="OrthoDB" id="8523349at2"/>
<feature type="binding site" evidence="1">
    <location>
        <position position="187"/>
    </location>
    <ligand>
        <name>[4Fe-4S] cluster</name>
        <dbReference type="ChEBI" id="CHEBI:49883"/>
    </ligand>
</feature>
<dbReference type="UniPathway" id="UPA00232"/>
<dbReference type="GO" id="GO:0006508">
    <property type="term" value="P:proteolysis"/>
    <property type="evidence" value="ECO:0007669"/>
    <property type="project" value="UniProtKB-KW"/>
</dbReference>
<dbReference type="PANTHER" id="PTHR30217:SF11">
    <property type="entry name" value="UBIQUINONE BIOSYNTHESIS PROTEIN UBIV"/>
    <property type="match status" value="1"/>
</dbReference>
<dbReference type="InterPro" id="IPR001539">
    <property type="entry name" value="Peptidase_U32"/>
</dbReference>
<dbReference type="GO" id="GO:0051539">
    <property type="term" value="F:4 iron, 4 sulfur cluster binding"/>
    <property type="evidence" value="ECO:0007669"/>
    <property type="project" value="UniProtKB-UniRule"/>
</dbReference>
<keyword evidence="2" id="KW-0378">Hydrolase</keyword>
<comment type="function">
    <text evidence="1">Required for O(2)-independent ubiquinone (coenzyme Q) biosynthesis. Together with UbiU, is essential for the C6-hydroxylation reaction in the oxygen-independent ubiquinone biosynthesis pathway.</text>
</comment>
<accession>A0A1I7JHT1</accession>
<dbReference type="RefSeq" id="WP_054256634.1">
    <property type="nucleotide sequence ID" value="NZ_CYIG01000021.1"/>
</dbReference>
<organism evidence="2 3">
    <name type="scientific">Paenacidovorax caeni</name>
    <dbReference type="NCBI Taxonomy" id="343013"/>
    <lineage>
        <taxon>Bacteria</taxon>
        <taxon>Pseudomonadati</taxon>
        <taxon>Pseudomonadota</taxon>
        <taxon>Betaproteobacteria</taxon>
        <taxon>Burkholderiales</taxon>
        <taxon>Comamonadaceae</taxon>
        <taxon>Paenacidovorax</taxon>
    </lineage>
</organism>
<feature type="binding site" evidence="1">
    <location>
        <position position="174"/>
    </location>
    <ligand>
        <name>[4Fe-4S] cluster</name>
        <dbReference type="ChEBI" id="CHEBI:49883"/>
    </ligand>
</feature>
<dbReference type="NCBIfam" id="NF011991">
    <property type="entry name" value="PRK15447.1"/>
    <property type="match status" value="1"/>
</dbReference>
<dbReference type="PANTHER" id="PTHR30217">
    <property type="entry name" value="PEPTIDASE U32 FAMILY"/>
    <property type="match status" value="1"/>
</dbReference>
<feature type="binding site" evidence="1">
    <location>
        <position position="191"/>
    </location>
    <ligand>
        <name>[4Fe-4S] cluster</name>
        <dbReference type="ChEBI" id="CHEBI:49883"/>
    </ligand>
</feature>
<evidence type="ECO:0000256" key="1">
    <source>
        <dbReference type="HAMAP-Rule" id="MF_02233"/>
    </source>
</evidence>